<gene>
    <name evidence="6" type="ORF">ASU31_01770</name>
</gene>
<evidence type="ECO:0000313" key="7">
    <source>
        <dbReference type="Proteomes" id="UP000051950"/>
    </source>
</evidence>
<dbReference type="CDD" id="cd04186">
    <property type="entry name" value="GT_2_like_c"/>
    <property type="match status" value="1"/>
</dbReference>
<protein>
    <recommendedName>
        <fullName evidence="5">Glycosyltransferase 2-like domain-containing protein</fullName>
    </recommendedName>
</protein>
<feature type="transmembrane region" description="Helical" evidence="4">
    <location>
        <begin position="253"/>
        <end position="274"/>
    </location>
</feature>
<evidence type="ECO:0000256" key="2">
    <source>
        <dbReference type="ARBA" id="ARBA00022676"/>
    </source>
</evidence>
<dbReference type="STRING" id="687842.ASU31_01770"/>
<evidence type="ECO:0000313" key="6">
    <source>
        <dbReference type="EMBL" id="KRT18039.1"/>
    </source>
</evidence>
<dbReference type="Proteomes" id="UP000051950">
    <property type="component" value="Unassembled WGS sequence"/>
</dbReference>
<name>A0A0T5VVZ5_9SPHI</name>
<dbReference type="Gene3D" id="3.90.550.10">
    <property type="entry name" value="Spore Coat Polysaccharide Biosynthesis Protein SpsA, Chain A"/>
    <property type="match status" value="1"/>
</dbReference>
<comment type="similarity">
    <text evidence="1">Belongs to the glycosyltransferase 2 family.</text>
</comment>
<evidence type="ECO:0000259" key="5">
    <source>
        <dbReference type="Pfam" id="PF00535"/>
    </source>
</evidence>
<dbReference type="InterPro" id="IPR029044">
    <property type="entry name" value="Nucleotide-diphossugar_trans"/>
</dbReference>
<keyword evidence="7" id="KW-1185">Reference proteome</keyword>
<keyword evidence="4" id="KW-1133">Transmembrane helix</keyword>
<comment type="caution">
    <text evidence="6">The sequence shown here is derived from an EMBL/GenBank/DDBJ whole genome shotgun (WGS) entry which is preliminary data.</text>
</comment>
<keyword evidence="4" id="KW-0472">Membrane</keyword>
<evidence type="ECO:0000256" key="3">
    <source>
        <dbReference type="ARBA" id="ARBA00022679"/>
    </source>
</evidence>
<dbReference type="OrthoDB" id="9771846at2"/>
<keyword evidence="2" id="KW-0328">Glycosyltransferase</keyword>
<dbReference type="GO" id="GO:0016757">
    <property type="term" value="F:glycosyltransferase activity"/>
    <property type="evidence" value="ECO:0007669"/>
    <property type="project" value="UniProtKB-KW"/>
</dbReference>
<feature type="domain" description="Glycosyltransferase 2-like" evidence="5">
    <location>
        <begin position="8"/>
        <end position="184"/>
    </location>
</feature>
<proteinExistence type="inferred from homology"/>
<evidence type="ECO:0000256" key="4">
    <source>
        <dbReference type="SAM" id="Phobius"/>
    </source>
</evidence>
<dbReference type="Pfam" id="PF00535">
    <property type="entry name" value="Glycos_transf_2"/>
    <property type="match status" value="1"/>
</dbReference>
<dbReference type="PANTHER" id="PTHR43179">
    <property type="entry name" value="RHAMNOSYLTRANSFERASE WBBL"/>
    <property type="match status" value="1"/>
</dbReference>
<keyword evidence="3" id="KW-0808">Transferase</keyword>
<evidence type="ECO:0000256" key="1">
    <source>
        <dbReference type="ARBA" id="ARBA00006739"/>
    </source>
</evidence>
<dbReference type="InterPro" id="IPR001173">
    <property type="entry name" value="Glyco_trans_2-like"/>
</dbReference>
<reference evidence="6 7" key="1">
    <citation type="submission" date="2015-11" db="EMBL/GenBank/DDBJ databases">
        <title>Sequence of Pedobacter ginsenosidimutans.</title>
        <authorList>
            <person name="Carson E."/>
            <person name="Keyser V."/>
            <person name="Newman J."/>
            <person name="Miller J."/>
        </authorList>
    </citation>
    <scope>NUCLEOTIDE SEQUENCE [LARGE SCALE GENOMIC DNA]</scope>
    <source>
        <strain evidence="6 7">KACC 14530</strain>
    </source>
</reference>
<dbReference type="AlphaFoldDB" id="A0A0T5VVZ5"/>
<dbReference type="EMBL" id="LMZQ01000001">
    <property type="protein sequence ID" value="KRT18039.1"/>
    <property type="molecule type" value="Genomic_DNA"/>
</dbReference>
<accession>A0A0T5VVZ5</accession>
<keyword evidence="4" id="KW-0812">Transmembrane</keyword>
<sequence length="293" mass="33577">MDMALIGIVTVLYGSETVVDEFFKTLDIQSYKDFVLYVVDNKSPDKSLEKSKELAKNVSFKTVFIENEGNYGVAKGNNIGIKAALEDGCSYVLLSNNDIKLNADTIENLMFSVNEDNALLAVPKIYYYGTNLIWCAGGTFDKSTGTTRHFHVREEDQGQCNDKKIVPYAPTCFMVISRKVFEQIGFMDEQYFVYFDDTDFMYRAYQAKIPLYYYPNSTLDHKESVSTGHKSAFSLYYLMRNIIIFNNKYRSKLYLIFIILRNFAYLSIVIAFSTKWPVLKAGYKGLYDGIKAV</sequence>
<organism evidence="6 7">
    <name type="scientific">Pedobacter ginsenosidimutans</name>
    <dbReference type="NCBI Taxonomy" id="687842"/>
    <lineage>
        <taxon>Bacteria</taxon>
        <taxon>Pseudomonadati</taxon>
        <taxon>Bacteroidota</taxon>
        <taxon>Sphingobacteriia</taxon>
        <taxon>Sphingobacteriales</taxon>
        <taxon>Sphingobacteriaceae</taxon>
        <taxon>Pedobacter</taxon>
    </lineage>
</organism>
<dbReference type="SUPFAM" id="SSF53448">
    <property type="entry name" value="Nucleotide-diphospho-sugar transferases"/>
    <property type="match status" value="1"/>
</dbReference>
<dbReference type="PANTHER" id="PTHR43179:SF12">
    <property type="entry name" value="GALACTOFURANOSYLTRANSFERASE GLFT2"/>
    <property type="match status" value="1"/>
</dbReference>